<keyword evidence="4" id="KW-0560">Oxidoreductase</keyword>
<evidence type="ECO:0000256" key="1">
    <source>
        <dbReference type="ARBA" id="ARBA00001974"/>
    </source>
</evidence>
<dbReference type="PRINTS" id="PR00371">
    <property type="entry name" value="FPNCR"/>
</dbReference>
<dbReference type="Gene3D" id="3.40.50.80">
    <property type="entry name" value="Nucleotide-binding domain of ferredoxin-NADP reductase (FNR) module"/>
    <property type="match status" value="2"/>
</dbReference>
<comment type="cofactor">
    <cofactor evidence="1">
        <name>FAD</name>
        <dbReference type="ChEBI" id="CHEBI:57692"/>
    </cofactor>
</comment>
<dbReference type="GO" id="GO:0050660">
    <property type="term" value="F:flavin adenine dinucleotide binding"/>
    <property type="evidence" value="ECO:0007669"/>
    <property type="project" value="TreeGrafter"/>
</dbReference>
<organism evidence="6">
    <name type="scientific">Schistosoma haematobium</name>
    <name type="common">Blood fluke</name>
    <dbReference type="NCBI Taxonomy" id="6185"/>
    <lineage>
        <taxon>Eukaryota</taxon>
        <taxon>Metazoa</taxon>
        <taxon>Spiralia</taxon>
        <taxon>Lophotrochozoa</taxon>
        <taxon>Platyhelminthes</taxon>
        <taxon>Trematoda</taxon>
        <taxon>Digenea</taxon>
        <taxon>Strigeidida</taxon>
        <taxon>Schistosomatoidea</taxon>
        <taxon>Schistosomatidae</taxon>
        <taxon>Schistosoma</taxon>
    </lineage>
</organism>
<dbReference type="InterPro" id="IPR039261">
    <property type="entry name" value="FNR_nucleotide-bd"/>
</dbReference>
<dbReference type="GO" id="GO:0050667">
    <property type="term" value="P:homocysteine metabolic process"/>
    <property type="evidence" value="ECO:0007669"/>
    <property type="project" value="TreeGrafter"/>
</dbReference>
<gene>
    <name evidence="6" type="ORF">MS3_02917</name>
</gene>
<evidence type="ECO:0000256" key="3">
    <source>
        <dbReference type="ARBA" id="ARBA00022827"/>
    </source>
</evidence>
<dbReference type="InterPro" id="IPR001433">
    <property type="entry name" value="OxRdtase_FAD/NAD-bd"/>
</dbReference>
<dbReference type="EMBL" id="KL250627">
    <property type="protein sequence ID" value="KGB34694.1"/>
    <property type="molecule type" value="Genomic_DNA"/>
</dbReference>
<dbReference type="Pfam" id="PF00667">
    <property type="entry name" value="FAD_binding_1"/>
    <property type="match status" value="2"/>
</dbReference>
<keyword evidence="2" id="KW-0285">Flavoprotein</keyword>
<evidence type="ECO:0000256" key="4">
    <source>
        <dbReference type="ARBA" id="ARBA00023002"/>
    </source>
</evidence>
<protein>
    <submittedName>
        <fullName evidence="6">Methionine synthase reductase</fullName>
    </submittedName>
</protein>
<dbReference type="PROSITE" id="PS51384">
    <property type="entry name" value="FAD_FR"/>
    <property type="match status" value="1"/>
</dbReference>
<accession>A0A094ZNV6</accession>
<proteinExistence type="predicted"/>
<name>A0A094ZNV6_SCHHA</name>
<dbReference type="InterPro" id="IPR003097">
    <property type="entry name" value="CysJ-like_FAD-binding"/>
</dbReference>
<dbReference type="AlphaFoldDB" id="A0A094ZNV6"/>
<evidence type="ECO:0000313" key="6">
    <source>
        <dbReference type="EMBL" id="KGB34694.1"/>
    </source>
</evidence>
<feature type="domain" description="FAD-binding FR-type" evidence="5">
    <location>
        <begin position="87"/>
        <end position="360"/>
    </location>
</feature>
<reference evidence="6" key="1">
    <citation type="journal article" date="2012" name="Nat. Genet.">
        <title>Whole-genome sequence of Schistosoma haematobium.</title>
        <authorList>
            <person name="Young N.D."/>
            <person name="Jex A.R."/>
            <person name="Li B."/>
            <person name="Liu S."/>
            <person name="Yang L."/>
            <person name="Xiong Z."/>
            <person name="Li Y."/>
            <person name="Cantacessi C."/>
            <person name="Hall R.S."/>
            <person name="Xu X."/>
            <person name="Chen F."/>
            <person name="Wu X."/>
            <person name="Zerlotini A."/>
            <person name="Oliveira G."/>
            <person name="Hofmann A."/>
            <person name="Zhang G."/>
            <person name="Fang X."/>
            <person name="Kang Y."/>
            <person name="Campbell B.E."/>
            <person name="Loukas A."/>
            <person name="Ranganathan S."/>
            <person name="Rollinson D."/>
            <person name="Rinaldi G."/>
            <person name="Brindley P.J."/>
            <person name="Yang H."/>
            <person name="Wang J."/>
            <person name="Wang J."/>
            <person name="Gasser R.B."/>
        </authorList>
    </citation>
    <scope>NUCLEOTIDE SEQUENCE [LARGE SCALE GENOMIC DNA]</scope>
</reference>
<evidence type="ECO:0000256" key="2">
    <source>
        <dbReference type="ARBA" id="ARBA00022630"/>
    </source>
</evidence>
<dbReference type="InterPro" id="IPR001709">
    <property type="entry name" value="Flavoprot_Pyr_Nucl_cyt_Rdtase"/>
</dbReference>
<dbReference type="InterPro" id="IPR023173">
    <property type="entry name" value="NADPH_Cyt_P450_Rdtase_alpha"/>
</dbReference>
<dbReference type="Gene3D" id="2.40.30.10">
    <property type="entry name" value="Translation factors"/>
    <property type="match status" value="1"/>
</dbReference>
<dbReference type="SUPFAM" id="SSF63380">
    <property type="entry name" value="Riboflavin synthase domain-like"/>
    <property type="match status" value="2"/>
</dbReference>
<dbReference type="Gene3D" id="1.20.990.10">
    <property type="entry name" value="NADPH-cytochrome p450 Reductase, Chain A, domain 3"/>
    <property type="match status" value="2"/>
</dbReference>
<dbReference type="GO" id="GO:0009086">
    <property type="term" value="P:methionine biosynthetic process"/>
    <property type="evidence" value="ECO:0007669"/>
    <property type="project" value="TreeGrafter"/>
</dbReference>
<dbReference type="PANTHER" id="PTHR19384">
    <property type="entry name" value="NITRIC OXIDE SYNTHASE-RELATED"/>
    <property type="match status" value="1"/>
</dbReference>
<dbReference type="GO" id="GO:0010181">
    <property type="term" value="F:FMN binding"/>
    <property type="evidence" value="ECO:0007669"/>
    <property type="project" value="TreeGrafter"/>
</dbReference>
<dbReference type="SUPFAM" id="SSF52343">
    <property type="entry name" value="Ferredoxin reductase-like, C-terminal NADP-linked domain"/>
    <property type="match status" value="2"/>
</dbReference>
<dbReference type="STRING" id="6185.A0A094ZNV6"/>
<dbReference type="InterPro" id="IPR017927">
    <property type="entry name" value="FAD-bd_FR_type"/>
</dbReference>
<sequence length="863" mass="99891">MDINYIIQSTENLHLNSSEQNKNLCISDDDVKNTANYLLGDEFEKSWDTNKLSLPPKASPLFSYKVCSEQSLFVGDHAFGFPPLSRSDVMPVQFTHLTCLTKGNSKTVYQATFKLKSGKTLDYRPGDSISILPENNAQTVAWLLQRLTLDSLHDADTLFTHEVIATKHRSLPEWSHFTFPLSLRYLLTYCCELYIPVTRRILRLLADYCFDDNVSSVSAERQRNRLLEFSSAEGKKMFEKYIQIPDLNLLDILSIFSCCRPSFIRLLEILPTLQPRSYTLINPVDKQLSCEQELSFIFTRVDFKYPESDKHVGLSDRYPSRRHGTCTGWLEKIWFGVNQPDDYQKVNFNNVGPRIIYIYLRKNITQFYLPDNISQPVIMIAAGSGIAPFISFIRQRKIDNLKSGKTLDYRPGDSISILPENNAQTVAWLLQRLTLDSLHDADTLFTHEVIATKHRSLPEWSHFTFPLSLRYLLTYCCELYIPVTRRILRLLADYCFDDNVSSVSAERQRNRLLEFSSAEGKKMFEKYIQIPDLNLLDILSIFSCCRPSFIRLLEILPTLQPRSYTLINPVDKQLSCEQELSFIFTRVDFKYPESDKHVGLSDRYPSRRHGTCTGWLEKIWFGVNQPDDYQKVNFNNVGPRIIYIYLRKNITQFYLPDNISQPVIMIAAGSGIAPFISFIRQRKIDNLKKNTPTGDLWLMYGCRSPTSSLLFENELSDAVNSKVLKHLCLCFSRDTVNSPDEKYSLKEISSILTEQACFPLKAQYVQDCLLCKYSTDYEVSEHDIQLMNLVFEKGAKIMICGGPRALAFGVYESWLRLLAMRLYFERTQKWCKYSAIPEEDFINARAYVDIMRKAERFQEDVWA</sequence>
<dbReference type="InterPro" id="IPR017938">
    <property type="entry name" value="Riboflavin_synthase-like_b-brl"/>
</dbReference>
<evidence type="ECO:0000259" key="5">
    <source>
        <dbReference type="PROSITE" id="PS51384"/>
    </source>
</evidence>
<dbReference type="Pfam" id="PF00175">
    <property type="entry name" value="NAD_binding_1"/>
    <property type="match status" value="1"/>
</dbReference>
<dbReference type="GO" id="GO:0005829">
    <property type="term" value="C:cytosol"/>
    <property type="evidence" value="ECO:0007669"/>
    <property type="project" value="TreeGrafter"/>
</dbReference>
<dbReference type="PANTHER" id="PTHR19384:SF84">
    <property type="entry name" value="METHIONINE SYNTHASE REDUCTASE"/>
    <property type="match status" value="1"/>
</dbReference>
<keyword evidence="3" id="KW-0274">FAD</keyword>
<dbReference type="GO" id="GO:0030586">
    <property type="term" value="F:[methionine synthase] reductase (NADPH) activity"/>
    <property type="evidence" value="ECO:0007669"/>
    <property type="project" value="TreeGrafter"/>
</dbReference>